<dbReference type="InterPro" id="IPR002543">
    <property type="entry name" value="FtsK_dom"/>
</dbReference>
<dbReference type="InterPro" id="IPR036388">
    <property type="entry name" value="WH-like_DNA-bd_sf"/>
</dbReference>
<proteinExistence type="inferred from homology"/>
<dbReference type="SMART" id="SM00843">
    <property type="entry name" value="Ftsk_gamma"/>
    <property type="match status" value="1"/>
</dbReference>
<evidence type="ECO:0000256" key="7">
    <source>
        <dbReference type="ARBA" id="ARBA00022741"/>
    </source>
</evidence>
<organism evidence="20 21">
    <name type="scientific">Teichococcus vastitatis</name>
    <dbReference type="NCBI Taxonomy" id="2307076"/>
    <lineage>
        <taxon>Bacteria</taxon>
        <taxon>Pseudomonadati</taxon>
        <taxon>Pseudomonadota</taxon>
        <taxon>Alphaproteobacteria</taxon>
        <taxon>Acetobacterales</taxon>
        <taxon>Roseomonadaceae</taxon>
        <taxon>Roseomonas</taxon>
    </lineage>
</organism>
<evidence type="ECO:0000256" key="1">
    <source>
        <dbReference type="ARBA" id="ARBA00004651"/>
    </source>
</evidence>
<keyword evidence="13" id="KW-0131">Cell cycle</keyword>
<keyword evidence="10 18" id="KW-1133">Transmembrane helix</keyword>
<keyword evidence="8" id="KW-0159">Chromosome partition</keyword>
<dbReference type="Pfam" id="PF09397">
    <property type="entry name" value="FtsK_gamma"/>
    <property type="match status" value="1"/>
</dbReference>
<evidence type="ECO:0000256" key="12">
    <source>
        <dbReference type="ARBA" id="ARBA00023136"/>
    </source>
</evidence>
<evidence type="ECO:0000256" key="18">
    <source>
        <dbReference type="SAM" id="Phobius"/>
    </source>
</evidence>
<dbReference type="InterPro" id="IPR036390">
    <property type="entry name" value="WH_DNA-bd_sf"/>
</dbReference>
<gene>
    <name evidence="20" type="ORF">MON41_13105</name>
</gene>
<comment type="function">
    <text evidence="14">Essential cell division protein that coordinates cell division and chromosome segregation. The N-terminus is involved in assembly of the cell-division machinery. The C-terminus functions as a DNA motor that moves dsDNA in an ATP-dependent manner towards the dif recombination site, which is located within the replication terminus region. Translocation stops specifically at Xer-dif sites, where FtsK interacts with the Xer recombinase, allowing activation of chromosome unlinking by recombination. FtsK orienting polar sequences (KOPS) guide the direction of DNA translocation. FtsK can remove proteins from DNA as it translocates, but translocation stops specifically at XerCD-dif site, thereby preventing removal of XerC and XerD from dif.</text>
</comment>
<dbReference type="RefSeq" id="WP_120008516.1">
    <property type="nucleotide sequence ID" value="NZ_JALBUU010000004.1"/>
</dbReference>
<name>A0ABS9W638_9PROT</name>
<evidence type="ECO:0000256" key="8">
    <source>
        <dbReference type="ARBA" id="ARBA00022829"/>
    </source>
</evidence>
<evidence type="ECO:0000256" key="6">
    <source>
        <dbReference type="ARBA" id="ARBA00022692"/>
    </source>
</evidence>
<evidence type="ECO:0000256" key="13">
    <source>
        <dbReference type="ARBA" id="ARBA00023306"/>
    </source>
</evidence>
<dbReference type="Gene3D" id="3.40.50.300">
    <property type="entry name" value="P-loop containing nucleotide triphosphate hydrolases"/>
    <property type="match status" value="1"/>
</dbReference>
<comment type="similarity">
    <text evidence="2">Belongs to the FtsK/SpoIIIE/SftA family.</text>
</comment>
<dbReference type="InterPro" id="IPR025199">
    <property type="entry name" value="FtsK_4TM"/>
</dbReference>
<keyword evidence="7 16" id="KW-0547">Nucleotide-binding</keyword>
<dbReference type="Proteomes" id="UP001201985">
    <property type="component" value="Unassembled WGS sequence"/>
</dbReference>
<keyword evidence="21" id="KW-1185">Reference proteome</keyword>
<feature type="compositionally biased region" description="Basic and acidic residues" evidence="17">
    <location>
        <begin position="1"/>
        <end position="10"/>
    </location>
</feature>
<feature type="region of interest" description="Disordered" evidence="17">
    <location>
        <begin position="306"/>
        <end position="398"/>
    </location>
</feature>
<dbReference type="InterPro" id="IPR018541">
    <property type="entry name" value="Ftsk_gamma"/>
</dbReference>
<dbReference type="PROSITE" id="PS50901">
    <property type="entry name" value="FTSK"/>
    <property type="match status" value="1"/>
</dbReference>
<evidence type="ECO:0000313" key="21">
    <source>
        <dbReference type="Proteomes" id="UP001201985"/>
    </source>
</evidence>
<evidence type="ECO:0000256" key="16">
    <source>
        <dbReference type="PROSITE-ProRule" id="PRU00289"/>
    </source>
</evidence>
<dbReference type="EMBL" id="JALBUU010000004">
    <property type="protein sequence ID" value="MCI0754697.1"/>
    <property type="molecule type" value="Genomic_DNA"/>
</dbReference>
<dbReference type="Pfam" id="PF17854">
    <property type="entry name" value="FtsK_alpha"/>
    <property type="match status" value="1"/>
</dbReference>
<dbReference type="Pfam" id="PF01580">
    <property type="entry name" value="FtsK_SpoIIIE"/>
    <property type="match status" value="1"/>
</dbReference>
<evidence type="ECO:0000256" key="14">
    <source>
        <dbReference type="ARBA" id="ARBA00024784"/>
    </source>
</evidence>
<dbReference type="Pfam" id="PF13491">
    <property type="entry name" value="FtsK_4TM"/>
    <property type="match status" value="1"/>
</dbReference>
<dbReference type="InterPro" id="IPR027417">
    <property type="entry name" value="P-loop_NTPase"/>
</dbReference>
<dbReference type="InterPro" id="IPR050206">
    <property type="entry name" value="FtsK/SpoIIIE/SftA"/>
</dbReference>
<comment type="subcellular location">
    <subcellularLocation>
        <location evidence="1">Cell membrane</location>
        <topology evidence="1">Multi-pass membrane protein</topology>
    </subcellularLocation>
</comment>
<dbReference type="InterPro" id="IPR041027">
    <property type="entry name" value="FtsK_alpha"/>
</dbReference>
<feature type="transmembrane region" description="Helical" evidence="18">
    <location>
        <begin position="127"/>
        <end position="146"/>
    </location>
</feature>
<dbReference type="SUPFAM" id="SSF46785">
    <property type="entry name" value="Winged helix' DNA-binding domain"/>
    <property type="match status" value="1"/>
</dbReference>
<feature type="transmembrane region" description="Helical" evidence="18">
    <location>
        <begin position="43"/>
        <end position="62"/>
    </location>
</feature>
<comment type="subunit">
    <text evidence="15">Homohexamer. Forms a ring that surrounds DNA.</text>
</comment>
<accession>A0ABS9W638</accession>
<feature type="binding site" evidence="16">
    <location>
        <begin position="568"/>
        <end position="575"/>
    </location>
    <ligand>
        <name>ATP</name>
        <dbReference type="ChEBI" id="CHEBI:30616"/>
    </ligand>
</feature>
<sequence length="915" mass="96618">MPRALADRRSPSRTPSQPERGSAPRRFASPAVIATLRRRGAEMLGLVLGLVGLALLVALVSYNPADPSLSTATARAPTNLAGPAGAITADLLLQSFGWAALLPVGVSLGWAWRLATHRGLAPFPGRIAAVLAAVPMLAAALALAPLPSGAPAATGPGGAMGLLLANAVQGTGSAVFGPFGTVVAQVVIIALAGWLSFSALAVPLMVWRQAGKQAGRAAGGAARGGVDLTSRLFARAATPAPQPAPGWQPEPEADEAEDAGPSVATRLARPFLAVGGAVGGLLNRRSEAPSPQLAAMLRAADEAVAEAAPDAGSRRERRAPVLHAPGERRAAEPSISRLAREAAAPPLVRDARKEPPPPFDEPEEDEADDLALLAPEPPPRPKPEASPAPGPGPRMLDRVLPRRARPEPAREAAPFQLPPLDLLAPPPVRRAAGPSEEALQNNARLLESVLEDYGVRGRIAEIRPGPVVTLYELEPAPGTKSARVIGLADDIARSMSVVAVRIATVPGRNVIGIELPNAKREMVFFSEMMTAEDWRRHSGKLPLALGKDIGGAPVIADLARMPHLLIAGTTGSGKSVGINTMILSLLYRFSPDECRFIMIDPKMLELSVYDRIPHLLAPVVTEPTKAIGALKWTVREMERRYRAMSQLGVRNIGGYNEKVQAASARGEVLSRRVQTGFDPDTGKPVFEDQPLALEPLPMIVVVIDEMADLMIVAGKEIEAAVQRLAQMARAAGIHVIMATQRPSVDVITGTIKANFPTRISFQVTSKIDSRTILGEMGAEQLLGQGDMLHMAGGGRVARVHGPFVSDSEVEKVVDWLREQGEPAYIEEVTESDEEEGGDSGLSGIAGASDGEKGLFDQAVALVTREGKASTSFIQRHLSIGYNRAAKLIEQMEKEGVVGPANHVGKREVLARRSDD</sequence>
<dbReference type="PANTHER" id="PTHR22683">
    <property type="entry name" value="SPORULATION PROTEIN RELATED"/>
    <property type="match status" value="1"/>
</dbReference>
<evidence type="ECO:0000256" key="9">
    <source>
        <dbReference type="ARBA" id="ARBA00022840"/>
    </source>
</evidence>
<evidence type="ECO:0000313" key="20">
    <source>
        <dbReference type="EMBL" id="MCI0754697.1"/>
    </source>
</evidence>
<feature type="transmembrane region" description="Helical" evidence="18">
    <location>
        <begin position="182"/>
        <end position="207"/>
    </location>
</feature>
<feature type="compositionally biased region" description="Pro residues" evidence="17">
    <location>
        <begin position="375"/>
        <end position="392"/>
    </location>
</feature>
<evidence type="ECO:0000256" key="10">
    <source>
        <dbReference type="ARBA" id="ARBA00022989"/>
    </source>
</evidence>
<evidence type="ECO:0000256" key="11">
    <source>
        <dbReference type="ARBA" id="ARBA00023125"/>
    </source>
</evidence>
<evidence type="ECO:0000256" key="15">
    <source>
        <dbReference type="ARBA" id="ARBA00025923"/>
    </source>
</evidence>
<comment type="caution">
    <text evidence="20">The sequence shown here is derived from an EMBL/GenBank/DDBJ whole genome shotgun (WGS) entry which is preliminary data.</text>
</comment>
<feature type="transmembrane region" description="Helical" evidence="18">
    <location>
        <begin position="96"/>
        <end position="115"/>
    </location>
</feature>
<dbReference type="SUPFAM" id="SSF52540">
    <property type="entry name" value="P-loop containing nucleoside triphosphate hydrolases"/>
    <property type="match status" value="1"/>
</dbReference>
<evidence type="ECO:0000259" key="19">
    <source>
        <dbReference type="PROSITE" id="PS50901"/>
    </source>
</evidence>
<feature type="region of interest" description="Disordered" evidence="17">
    <location>
        <begin position="237"/>
        <end position="260"/>
    </location>
</feature>
<keyword evidence="4" id="KW-1003">Cell membrane</keyword>
<feature type="compositionally biased region" description="Acidic residues" evidence="17">
    <location>
        <begin position="360"/>
        <end position="369"/>
    </location>
</feature>
<evidence type="ECO:0000256" key="4">
    <source>
        <dbReference type="ARBA" id="ARBA00022475"/>
    </source>
</evidence>
<dbReference type="CDD" id="cd01127">
    <property type="entry name" value="TrwB_TraG_TraD_VirD4"/>
    <property type="match status" value="1"/>
</dbReference>
<keyword evidence="5" id="KW-0132">Cell division</keyword>
<feature type="domain" description="FtsK" evidence="19">
    <location>
        <begin position="551"/>
        <end position="770"/>
    </location>
</feature>
<keyword evidence="9 16" id="KW-0067">ATP-binding</keyword>
<dbReference type="Gene3D" id="1.10.10.10">
    <property type="entry name" value="Winged helix-like DNA-binding domain superfamily/Winged helix DNA-binding domain"/>
    <property type="match status" value="1"/>
</dbReference>
<keyword evidence="6 18" id="KW-0812">Transmembrane</keyword>
<evidence type="ECO:0000256" key="5">
    <source>
        <dbReference type="ARBA" id="ARBA00022618"/>
    </source>
</evidence>
<keyword evidence="11" id="KW-0238">DNA-binding</keyword>
<keyword evidence="12 18" id="KW-0472">Membrane</keyword>
<feature type="region of interest" description="Disordered" evidence="17">
    <location>
        <begin position="1"/>
        <end position="24"/>
    </location>
</feature>
<dbReference type="Gene3D" id="3.30.980.40">
    <property type="match status" value="1"/>
</dbReference>
<evidence type="ECO:0000256" key="17">
    <source>
        <dbReference type="SAM" id="MobiDB-lite"/>
    </source>
</evidence>
<evidence type="ECO:0000256" key="2">
    <source>
        <dbReference type="ARBA" id="ARBA00006474"/>
    </source>
</evidence>
<dbReference type="PANTHER" id="PTHR22683:SF41">
    <property type="entry name" value="DNA TRANSLOCASE FTSK"/>
    <property type="match status" value="1"/>
</dbReference>
<protein>
    <recommendedName>
        <fullName evidence="3">DNA translocase FtsK</fullName>
    </recommendedName>
</protein>
<evidence type="ECO:0000256" key="3">
    <source>
        <dbReference type="ARBA" id="ARBA00020887"/>
    </source>
</evidence>
<reference evidence="20 21" key="1">
    <citation type="submission" date="2022-03" db="EMBL/GenBank/DDBJ databases">
        <title>Complete genome analysis of Roseomonas KG 17.1 : a prolific producer of plant growth promoters.</title>
        <authorList>
            <person name="Saadouli I."/>
            <person name="Najjari A."/>
            <person name="Mosbah A."/>
            <person name="Ouzari H.I."/>
        </authorList>
    </citation>
    <scope>NUCLEOTIDE SEQUENCE [LARGE SCALE GENOMIC DNA]</scope>
    <source>
        <strain evidence="20 21">KG17-1</strain>
    </source>
</reference>